<name>A0A5N4DVN5_CAMDR</name>
<comment type="caution">
    <text evidence="2">The sequence shown here is derived from an EMBL/GenBank/DDBJ whole genome shotgun (WGS) entry which is preliminary data.</text>
</comment>
<gene>
    <name evidence="2" type="ORF">Cadr_000010620</name>
</gene>
<organism evidence="2 3">
    <name type="scientific">Camelus dromedarius</name>
    <name type="common">Dromedary</name>
    <name type="synonym">Arabian camel</name>
    <dbReference type="NCBI Taxonomy" id="9838"/>
    <lineage>
        <taxon>Eukaryota</taxon>
        <taxon>Metazoa</taxon>
        <taxon>Chordata</taxon>
        <taxon>Craniata</taxon>
        <taxon>Vertebrata</taxon>
        <taxon>Euteleostomi</taxon>
        <taxon>Mammalia</taxon>
        <taxon>Eutheria</taxon>
        <taxon>Laurasiatheria</taxon>
        <taxon>Artiodactyla</taxon>
        <taxon>Tylopoda</taxon>
        <taxon>Camelidae</taxon>
        <taxon>Camelus</taxon>
    </lineage>
</organism>
<feature type="compositionally biased region" description="Polar residues" evidence="1">
    <location>
        <begin position="516"/>
        <end position="531"/>
    </location>
</feature>
<proteinExistence type="predicted"/>
<feature type="compositionally biased region" description="Basic and acidic residues" evidence="1">
    <location>
        <begin position="448"/>
        <end position="464"/>
    </location>
</feature>
<evidence type="ECO:0000313" key="2">
    <source>
        <dbReference type="EMBL" id="KAB1275202.1"/>
    </source>
</evidence>
<feature type="compositionally biased region" description="Basic and acidic residues" evidence="1">
    <location>
        <begin position="543"/>
        <end position="558"/>
    </location>
</feature>
<dbReference type="EMBL" id="JWIN03000008">
    <property type="protein sequence ID" value="KAB1275202.1"/>
    <property type="molecule type" value="Genomic_DNA"/>
</dbReference>
<feature type="compositionally biased region" description="Basic and acidic residues" evidence="1">
    <location>
        <begin position="1525"/>
        <end position="1537"/>
    </location>
</feature>
<keyword evidence="3" id="KW-1185">Reference proteome</keyword>
<feature type="region of interest" description="Disordered" evidence="1">
    <location>
        <begin position="758"/>
        <end position="778"/>
    </location>
</feature>
<evidence type="ECO:0000313" key="3">
    <source>
        <dbReference type="Proteomes" id="UP000299084"/>
    </source>
</evidence>
<feature type="region of interest" description="Disordered" evidence="1">
    <location>
        <begin position="1"/>
        <end position="53"/>
    </location>
</feature>
<feature type="region of interest" description="Disordered" evidence="1">
    <location>
        <begin position="242"/>
        <end position="272"/>
    </location>
</feature>
<feature type="region of interest" description="Disordered" evidence="1">
    <location>
        <begin position="1521"/>
        <end position="1541"/>
    </location>
</feature>
<protein>
    <submittedName>
        <fullName evidence="2">Uncharacterized protein</fullName>
    </submittedName>
</protein>
<feature type="region of interest" description="Disordered" evidence="1">
    <location>
        <begin position="663"/>
        <end position="723"/>
    </location>
</feature>
<feature type="compositionally biased region" description="Basic residues" evidence="1">
    <location>
        <begin position="254"/>
        <end position="264"/>
    </location>
</feature>
<feature type="region of interest" description="Disordered" evidence="1">
    <location>
        <begin position="430"/>
        <end position="574"/>
    </location>
</feature>
<accession>A0A5N4DVN5</accession>
<feature type="compositionally biased region" description="Polar residues" evidence="1">
    <location>
        <begin position="19"/>
        <end position="35"/>
    </location>
</feature>
<evidence type="ECO:0000256" key="1">
    <source>
        <dbReference type="SAM" id="MobiDB-lite"/>
    </source>
</evidence>
<reference evidence="2 3" key="1">
    <citation type="journal article" date="2019" name="Mol. Ecol. Resour.">
        <title>Improving Illumina assemblies with Hi-C and long reads: an example with the North African dromedary.</title>
        <authorList>
            <person name="Elbers J.P."/>
            <person name="Rogers M.F."/>
            <person name="Perelman P.L."/>
            <person name="Proskuryakova A.A."/>
            <person name="Serdyukova N.A."/>
            <person name="Johnson W.E."/>
            <person name="Horin P."/>
            <person name="Corander J."/>
            <person name="Murphy D."/>
            <person name="Burger P.A."/>
        </authorList>
    </citation>
    <scope>NUCLEOTIDE SEQUENCE [LARGE SCALE GENOMIC DNA]</scope>
    <source>
        <strain evidence="2">Drom800</strain>
        <tissue evidence="2">Blood</tissue>
    </source>
</reference>
<sequence>MFPEKGALPAATEVPSGCKRNTSADDTSIPASSPLSRDRCHPRNPTLCDNRPRNSMPPMHPRLLCEFTLFLLLEKHWFPFCKQDSCLNSQGGKLTPNRAVFLECFHTSERTCPRPVPLMTVPVLLPDQTLPGGRRYNHVSCQKPRAFTSAPSSFLGKYLAPLNRAMHPLCLLWENLSPDPGAAAGMEGSICPRGCLLLQKEGRDQGPPARSWGGTTSVPEAPGLAGGAGVLTMSLPTEGPCGPWEVGHLGNRGTKVRGAARRMQRSWSGSTRSGRIRALTPVDRIHCWSHRGPCESTAVIKPSCPAEPAPGPEHPRRPPGVSGSQTRTGLELCPVAHSRLRGAQTLRRGSATRHQGAPYSPSSAIILATADAWTRLLGLWASLSAEAALLTGAALPGVGGPQGVSPLAASTLQGPGRKPPRPQAAIHDAQVLRQRPTDQAQARTPPPADRKGDEGGEGEMWNKMRRERGKMKTRRVNTAPLPPTSRLEVPGNLSPPLTEQKPGDKPCKHSARPCSNPRTRSSGAGQSSRTANGPPPPAQLGGKQKEERMRWGPDKGKQDWGPTCTLQSAPGKPKRRYLLTSAPRESMSRVRRGADYGQGTTQPFSSDIETLTPPREFVNIRAGCPRASPEREARAQPRFLGDQDKLATCSAASLPVLSGPLASRQRARGVGGWPRPATRGAGPAPGLQGCKVVAKEGTLRNVKPENQAGGHTARTQSHQEDPLFPVSRLSVSLAAELEARPSHSGSVSIFTSSLPGCRHYSQPRGSSGRTAPGGGPASQAPILPSVAAWLSSRERHDVSLEMKLPSTFNPMDEHHTLKDAGVRRWKKPRSLAGLMEPSFNASVGCSPPAHLLWRECAPRCQSQPVGAFLLQQVRASLPGDGRDACLLCSLGTRRNRPCVHVHEHGGTCVRIRNRVSHGLENVLTAFPGEGTFLLLLEGEKEATRRAGRALTRPRALGARGKETAGGLCWRGSPPVHGYGGRRDLRGACKEAGQGGGRERCRQAGVWECVWGTKVGRSQALVWPHSGACAGSGGPARRGRCALSLVMTVTFTALGRQALVFQNRPHLAIHGLRTLFISQTSKAALHCVVLLPRTPTPCVPKQESWGPENSLLGLGSATCQPGDLEELIGTPGAAAFLWSLHETYVISRSQQNGRATTPDFPLSQAQCKTTRVSENAFPKSGPVLPDAVLREWLICDPTGTSAFCPCFSQQPLEAACGIRLDFWKHFSIFLFTRTITSPLLVSHFPQTLSPYLLHRDASHRPALPPDATVPPSSLDEPLPPPTLWTSPWAHRFSSNQSQPFGAPCVQHCLVTVLGLRPTECVLTGGCHPPAQPSEPPFPMMPSQGSKCKEYTCHLPEEAQNMAQASHTSTRQRRGLEGHPCAVRHRSKAGPPERGIANTSFLLSIARNFFTEEIQRRRNSETKQHLDVCKLPVKRSRFAGHVFYKTRVPPAESGLTRGEHKAQAAMGGARVCGTRQDEETPLHSHGTKLCAFVSSTRAAHTTSPAGRVCTDVIELGRGHPRGLCGKRHGEPRCDHRGRDAATSTAVRRTATARRWRMREGLQGSPT</sequence>
<feature type="region of interest" description="Disordered" evidence="1">
    <location>
        <begin position="305"/>
        <end position="327"/>
    </location>
</feature>
<feature type="compositionally biased region" description="Basic residues" evidence="1">
    <location>
        <begin position="465"/>
        <end position="475"/>
    </location>
</feature>
<dbReference type="Proteomes" id="UP000299084">
    <property type="component" value="Unassembled WGS sequence"/>
</dbReference>
<feature type="compositionally biased region" description="Low complexity" evidence="1">
    <location>
        <begin position="673"/>
        <end position="686"/>
    </location>
</feature>